<evidence type="ECO:0000256" key="5">
    <source>
        <dbReference type="ARBA" id="ARBA00023136"/>
    </source>
</evidence>
<dbReference type="PROSITE" id="PS51049">
    <property type="entry name" value="KASH"/>
    <property type="match status" value="1"/>
</dbReference>
<evidence type="ECO:0000256" key="3">
    <source>
        <dbReference type="ARBA" id="ARBA00022692"/>
    </source>
</evidence>
<evidence type="ECO:0000256" key="8">
    <source>
        <dbReference type="SAM" id="Coils"/>
    </source>
</evidence>
<feature type="region of interest" description="Disordered" evidence="9">
    <location>
        <begin position="670"/>
        <end position="693"/>
    </location>
</feature>
<feature type="compositionally biased region" description="Polar residues" evidence="9">
    <location>
        <begin position="789"/>
        <end position="803"/>
    </location>
</feature>
<evidence type="ECO:0000256" key="6">
    <source>
        <dbReference type="ARBA" id="ARBA00023242"/>
    </source>
</evidence>
<dbReference type="SUPFAM" id="SSF46966">
    <property type="entry name" value="Spectrin repeat"/>
    <property type="match status" value="2"/>
</dbReference>
<feature type="compositionally biased region" description="Low complexity" evidence="9">
    <location>
        <begin position="1135"/>
        <end position="1149"/>
    </location>
</feature>
<evidence type="ECO:0000256" key="7">
    <source>
        <dbReference type="PROSITE-ProRule" id="PRU00385"/>
    </source>
</evidence>
<feature type="region of interest" description="Disordered" evidence="9">
    <location>
        <begin position="717"/>
        <end position="736"/>
    </location>
</feature>
<feature type="compositionally biased region" description="Polar residues" evidence="9">
    <location>
        <begin position="474"/>
        <end position="487"/>
    </location>
</feature>
<evidence type="ECO:0000256" key="4">
    <source>
        <dbReference type="ARBA" id="ARBA00022989"/>
    </source>
</evidence>
<dbReference type="Pfam" id="PF10541">
    <property type="entry name" value="KASH"/>
    <property type="match status" value="1"/>
</dbReference>
<keyword evidence="4" id="KW-1133">Transmembrane helix</keyword>
<dbReference type="PANTHER" id="PTHR21524:SF5">
    <property type="entry name" value="SPECTRIN REPEAT CONTAINING NUCLEAR ENVELOPE PROTEIN 2"/>
    <property type="match status" value="1"/>
</dbReference>
<feature type="region of interest" description="Disordered" evidence="9">
    <location>
        <begin position="778"/>
        <end position="803"/>
    </location>
</feature>
<dbReference type="Gene3D" id="1.20.58.60">
    <property type="match status" value="2"/>
</dbReference>
<comment type="similarity">
    <text evidence="2">Belongs to the nesprin family.</text>
</comment>
<dbReference type="GO" id="GO:0006997">
    <property type="term" value="P:nucleus organization"/>
    <property type="evidence" value="ECO:0007669"/>
    <property type="project" value="TreeGrafter"/>
</dbReference>
<feature type="region of interest" description="Disordered" evidence="9">
    <location>
        <begin position="433"/>
        <end position="488"/>
    </location>
</feature>
<dbReference type="GO" id="GO:0007010">
    <property type="term" value="P:cytoskeleton organization"/>
    <property type="evidence" value="ECO:0007669"/>
    <property type="project" value="TreeGrafter"/>
</dbReference>
<dbReference type="GO" id="GO:0048471">
    <property type="term" value="C:perinuclear region of cytoplasm"/>
    <property type="evidence" value="ECO:0007669"/>
    <property type="project" value="TreeGrafter"/>
</dbReference>
<dbReference type="PANTHER" id="PTHR21524">
    <property type="entry name" value="SPECTRIN REPEAT CONTAINING NUCLEAR ENVELOPE PROTEIN 2"/>
    <property type="match status" value="1"/>
</dbReference>
<protein>
    <recommendedName>
        <fullName evidence="10">KASH domain-containing protein</fullName>
    </recommendedName>
</protein>
<organism evidence="11">
    <name type="scientific">Photinus pyralis</name>
    <name type="common">Common eastern firefly</name>
    <name type="synonym">Lampyris pyralis</name>
    <dbReference type="NCBI Taxonomy" id="7054"/>
    <lineage>
        <taxon>Eukaryota</taxon>
        <taxon>Metazoa</taxon>
        <taxon>Ecdysozoa</taxon>
        <taxon>Arthropoda</taxon>
        <taxon>Hexapoda</taxon>
        <taxon>Insecta</taxon>
        <taxon>Pterygota</taxon>
        <taxon>Neoptera</taxon>
        <taxon>Endopterygota</taxon>
        <taxon>Coleoptera</taxon>
        <taxon>Polyphaga</taxon>
        <taxon>Elateriformia</taxon>
        <taxon>Elateroidea</taxon>
        <taxon>Lampyridae</taxon>
        <taxon>Lampyrinae</taxon>
        <taxon>Photinus</taxon>
    </lineage>
</organism>
<accession>A0A1Y1JX46</accession>
<feature type="region of interest" description="Disordered" evidence="9">
    <location>
        <begin position="1132"/>
        <end position="1161"/>
    </location>
</feature>
<evidence type="ECO:0000256" key="2">
    <source>
        <dbReference type="ARBA" id="ARBA00008619"/>
    </source>
</evidence>
<proteinExistence type="inferred from homology"/>
<feature type="compositionally biased region" description="Low complexity" evidence="9">
    <location>
        <begin position="436"/>
        <end position="447"/>
    </location>
</feature>
<evidence type="ECO:0000256" key="1">
    <source>
        <dbReference type="ARBA" id="ARBA00004126"/>
    </source>
</evidence>
<keyword evidence="3 7" id="KW-0812">Transmembrane</keyword>
<dbReference type="SMART" id="SM01249">
    <property type="entry name" value="KASH"/>
    <property type="match status" value="1"/>
</dbReference>
<keyword evidence="6" id="KW-0539">Nucleus</keyword>
<feature type="region of interest" description="Disordered" evidence="9">
    <location>
        <begin position="1223"/>
        <end position="1242"/>
    </location>
</feature>
<dbReference type="GO" id="GO:0031965">
    <property type="term" value="C:nuclear membrane"/>
    <property type="evidence" value="ECO:0007669"/>
    <property type="project" value="UniProtKB-SubCell"/>
</dbReference>
<feature type="compositionally biased region" description="Basic residues" evidence="9">
    <location>
        <begin position="674"/>
        <end position="690"/>
    </location>
</feature>
<feature type="topological domain" description="Perinuclear space" evidence="7">
    <location>
        <begin position="1272"/>
        <end position="1297"/>
    </location>
</feature>
<evidence type="ECO:0000259" key="10">
    <source>
        <dbReference type="PROSITE" id="PS51049"/>
    </source>
</evidence>
<feature type="coiled-coil region" evidence="8">
    <location>
        <begin position="1184"/>
        <end position="1211"/>
    </location>
</feature>
<dbReference type="InterPro" id="IPR018159">
    <property type="entry name" value="Spectrin/alpha-actinin"/>
</dbReference>
<feature type="domain" description="KASH" evidence="10">
    <location>
        <begin position="1242"/>
        <end position="1297"/>
    </location>
</feature>
<feature type="compositionally biased region" description="Acidic residues" evidence="9">
    <location>
        <begin position="538"/>
        <end position="553"/>
    </location>
</feature>
<feature type="topological domain" description="Cytoplasmic" evidence="7">
    <location>
        <begin position="1"/>
        <end position="1250"/>
    </location>
</feature>
<name>A0A1Y1JX46_PHOPY</name>
<dbReference type="CDD" id="cd00176">
    <property type="entry name" value="SPEC"/>
    <property type="match status" value="1"/>
</dbReference>
<feature type="region of interest" description="Disordered" evidence="9">
    <location>
        <begin position="538"/>
        <end position="561"/>
    </location>
</feature>
<sequence>MPVGSGFENSAMKASFSLSSLQASPDTPDKGVKIRTCSSLKKKKHGEEYWRRSWGSTGGSTASEQKDDFWSALQANYDYIMDNQLIDNCQEANGELTMDSRMWSLKKFYIQFSDLYSWLNSVQETLCGKENGSNGESLRTRYINEVVKKNSLLEVFNEQASQLVQLHPEMEEEVTWRVMRLNSKWESIETALGLDCKNCSLHTCTDVEHELKRLRTWMKSTETRLKPLVFRVKWSKTELENKILEHKALHRDIESQGKIVGSVVKLCKANNEVGKEQANIGRAARSLERRWHLLFLRSLEWLCFIDTLYEGVTGKSNNTQTESSDSDLDNEPLHKYPRLGDCFSEKHLLCKDEANENGVEDNEIIDDSIVTMVKPKVADDKCKRVNQKKGELVCLTPERVKCTEDSSSFTKSNRRAPNLGTYYFKHEDTTDSEVHTPTCTKLKPLTPMEDSSEDEWTYTANDTNHTEKKLPATIQPTNSSPSKSPCQDIQRLVQKAEELVRESPVKKIKANVDAPLSKMSRVKQWLNMEKPSYSCDASCEEEDKESESSEDLNESVATCRAPQDVLPSVSVDSDKNDTSPPKVLLRQKRVDLKRNRPWSIASISHLPSALPRGNKCASNFSISESALNQLSLSPKYSKSLTASANSISVYQNNSTSSTMEEGGTILVEHNSTPARRRRLKLRKKSSSRRKGLNEPCASIENTRERVGRLIKSGSFSGSSYKISSNERHTSSDPSTIHYGHQGLYTLSNYTSDAETDEDRHNKGIPIFKIGEATNYLTSNARENSPGKISLNNTEEQSSSLSEQAWDSYQEKYLSEAYSEAQDSDAARRLLEFGEDYRNFLDSQSDWSTRSTNPEFSPPFKRKSLAPFQVLDSESDSDDVRTLLQQSRDGLLQMINIYNQTFSSNLQEYIITNDTDIIATCDRHIYCLHLIEKSPEEYSLSKIDKGLSADLLSQWKRLREKLNKMQEYRSLQKEILTLKNELTNEKIPVRLESLTVNSIEDIRKDVEIYSNKLLSMDEQKAKLLTLNVAVHRFVFENKNYNSTALKGDISDLYRVWYDIHSSVTERLNQLNSLLQTWQTLENRLKQLQGNLQEDKETLAVLDSALQDGVFSNHIATSVRDVAKVLSETYQDSSLPGLLSESSYSDSGISDEGSEHEHGKRERKLASIRHLMRQLEAIMAPDCSARAKMSERLLAAEDELRHLQKRCRSLVVRTAVSAVSPPREEKKVVPFGDPEDPEDKSNSGSWFRRVMRASLPFQLAVIALFCIACLLEPQCCDNMNTLAMSFTPQLRYIRGPPPT</sequence>
<keyword evidence="5 7" id="KW-0472">Membrane</keyword>
<dbReference type="EMBL" id="GEZM01098866">
    <property type="protein sequence ID" value="JAV53702.1"/>
    <property type="molecule type" value="Transcribed_RNA"/>
</dbReference>
<feature type="coiled-coil region" evidence="8">
    <location>
        <begin position="1069"/>
        <end position="1103"/>
    </location>
</feature>
<comment type="subcellular location">
    <subcellularLocation>
        <location evidence="1">Nucleus membrane</location>
    </subcellularLocation>
</comment>
<evidence type="ECO:0000256" key="9">
    <source>
        <dbReference type="SAM" id="MobiDB-lite"/>
    </source>
</evidence>
<evidence type="ECO:0000313" key="11">
    <source>
        <dbReference type="EMBL" id="JAV53703.1"/>
    </source>
</evidence>
<dbReference type="EMBL" id="GEZM01098865">
    <property type="protein sequence ID" value="JAV53703.1"/>
    <property type="molecule type" value="Transcribed_RNA"/>
</dbReference>
<keyword evidence="8" id="KW-0175">Coiled coil</keyword>
<dbReference type="GO" id="GO:0019894">
    <property type="term" value="F:kinesin binding"/>
    <property type="evidence" value="ECO:0007669"/>
    <property type="project" value="TreeGrafter"/>
</dbReference>
<reference evidence="11" key="1">
    <citation type="journal article" date="2016" name="Sci. Rep.">
        <title>Molecular characterization of firefly nuptial gifts: a multi-omics approach sheds light on postcopulatory sexual selection.</title>
        <authorList>
            <person name="Al-Wathiqui N."/>
            <person name="Fallon T.R."/>
            <person name="South A."/>
            <person name="Weng J.K."/>
            <person name="Lewis S.M."/>
        </authorList>
    </citation>
    <scope>NUCLEOTIDE SEQUENCE</scope>
</reference>
<dbReference type="GO" id="GO:0007097">
    <property type="term" value="P:nuclear migration"/>
    <property type="evidence" value="ECO:0007669"/>
    <property type="project" value="TreeGrafter"/>
</dbReference>
<dbReference type="InterPro" id="IPR012315">
    <property type="entry name" value="KASH"/>
</dbReference>